<accession>A0A0U3B2I5</accession>
<evidence type="ECO:0000313" key="2">
    <source>
        <dbReference type="Proteomes" id="UP000068447"/>
    </source>
</evidence>
<dbReference type="Proteomes" id="UP000068447">
    <property type="component" value="Chromosome"/>
</dbReference>
<reference evidence="1 2" key="1">
    <citation type="submission" date="2015-12" db="EMBL/GenBank/DDBJ databases">
        <title>Complete genome of Lacimicrobium alkaliphilum KCTC 32984.</title>
        <authorList>
            <person name="Kim S.-G."/>
            <person name="Lee Y.-J."/>
        </authorList>
    </citation>
    <scope>NUCLEOTIDE SEQUENCE [LARGE SCALE GENOMIC DNA]</scope>
    <source>
        <strain evidence="1 2">YelD216</strain>
    </source>
</reference>
<protein>
    <submittedName>
        <fullName evidence="1">Uncharacterized protein</fullName>
    </submittedName>
</protein>
<organism evidence="1 2">
    <name type="scientific">Lacimicrobium alkaliphilum</name>
    <dbReference type="NCBI Taxonomy" id="1526571"/>
    <lineage>
        <taxon>Bacteria</taxon>
        <taxon>Pseudomonadati</taxon>
        <taxon>Pseudomonadota</taxon>
        <taxon>Gammaproteobacteria</taxon>
        <taxon>Alteromonadales</taxon>
        <taxon>Alteromonadaceae</taxon>
        <taxon>Lacimicrobium</taxon>
    </lineage>
</organism>
<sequence>MSELELNLFIKIFKQGSNKDLVSKLFEELSDVDSISALEGFVESCLVEEKNVDGFRDCVIRKIKSEKNQKNKIVLNSISSVMDLKRRRNR</sequence>
<keyword evidence="2" id="KW-1185">Reference proteome</keyword>
<dbReference type="EMBL" id="CP013650">
    <property type="protein sequence ID" value="ALS97785.1"/>
    <property type="molecule type" value="Genomic_DNA"/>
</dbReference>
<dbReference type="AlphaFoldDB" id="A0A0U3B2I5"/>
<dbReference type="KEGG" id="lal:AT746_05515"/>
<proteinExistence type="predicted"/>
<gene>
    <name evidence="1" type="ORF">AT746_05515</name>
</gene>
<dbReference type="RefSeq" id="WP_062477579.1">
    <property type="nucleotide sequence ID" value="NZ_CP013650.1"/>
</dbReference>
<evidence type="ECO:0000313" key="1">
    <source>
        <dbReference type="EMBL" id="ALS97785.1"/>
    </source>
</evidence>
<name>A0A0U3B2I5_9ALTE</name>